<dbReference type="OrthoDB" id="9794208at2"/>
<sequence>MTALKTRIAGLIAASGPISVADYMALCLFDPSDGYYTTREPFGAEGDFTTAPEVSQMFGELVAVWLYAVWQASGRPTGATLAEIGPGRGTLMKDVLRVLSRLDAAFVASVSVALVETSPRLREVQKQTLADRNVRIDWHHTVATLPNAPLFIVGNELFDAIPTRQFVKLGAAWHERAVGLDEAGDLAFVAGPATVGSALLPADAATAPEGAIFEFAPARSGTMEAISEHIAASGGAGLFFDYGHLTSGIGDTLQALRKHHYDDVLAHPGEADLTSHVDFAALAMAARAHGLDAQLATQGEFLLAMGLLERAGKLGADADATGREKIRGEVERLAGPDAMGKLFKVLGVAPRGTRFPFPAVS</sequence>
<dbReference type="AlphaFoldDB" id="A0A380WIR8"/>
<dbReference type="PANTHER" id="PTHR12049:SF7">
    <property type="entry name" value="PROTEIN ARGININE METHYLTRANSFERASE NDUFAF7, MITOCHONDRIAL"/>
    <property type="match status" value="1"/>
</dbReference>
<evidence type="ECO:0000313" key="3">
    <source>
        <dbReference type="EMBL" id="SUU88889.1"/>
    </source>
</evidence>
<dbReference type="Gene3D" id="3.40.50.12710">
    <property type="match status" value="1"/>
</dbReference>
<organism evidence="3 4">
    <name type="scientific">Aminobacter aminovorans</name>
    <name type="common">Chelatobacter heintzii</name>
    <dbReference type="NCBI Taxonomy" id="83263"/>
    <lineage>
        <taxon>Bacteria</taxon>
        <taxon>Pseudomonadati</taxon>
        <taxon>Pseudomonadota</taxon>
        <taxon>Alphaproteobacteria</taxon>
        <taxon>Hyphomicrobiales</taxon>
        <taxon>Phyllobacteriaceae</taxon>
        <taxon>Aminobacter</taxon>
    </lineage>
</organism>
<evidence type="ECO:0000256" key="2">
    <source>
        <dbReference type="ARBA" id="ARBA00022679"/>
    </source>
</evidence>
<dbReference type="Pfam" id="PF02636">
    <property type="entry name" value="Methyltransf_28"/>
    <property type="match status" value="1"/>
</dbReference>
<dbReference type="InterPro" id="IPR038375">
    <property type="entry name" value="NDUFAF7_sf"/>
</dbReference>
<dbReference type="Proteomes" id="UP000254701">
    <property type="component" value="Unassembled WGS sequence"/>
</dbReference>
<reference evidence="3 4" key="1">
    <citation type="submission" date="2018-06" db="EMBL/GenBank/DDBJ databases">
        <authorList>
            <consortium name="Pathogen Informatics"/>
            <person name="Doyle S."/>
        </authorList>
    </citation>
    <scope>NUCLEOTIDE SEQUENCE [LARGE SCALE GENOMIC DNA]</scope>
    <source>
        <strain evidence="3 4">NCTC10684</strain>
    </source>
</reference>
<protein>
    <submittedName>
        <fullName evidence="3">Uncharacterized ACR, COG1565</fullName>
    </submittedName>
</protein>
<dbReference type="InterPro" id="IPR029063">
    <property type="entry name" value="SAM-dependent_MTases_sf"/>
</dbReference>
<evidence type="ECO:0000313" key="4">
    <source>
        <dbReference type="Proteomes" id="UP000254701"/>
    </source>
</evidence>
<dbReference type="GO" id="GO:0032259">
    <property type="term" value="P:methylation"/>
    <property type="evidence" value="ECO:0007669"/>
    <property type="project" value="UniProtKB-KW"/>
</dbReference>
<name>A0A380WIR8_AMIAI</name>
<keyword evidence="1" id="KW-0489">Methyltransferase</keyword>
<evidence type="ECO:0000256" key="1">
    <source>
        <dbReference type="ARBA" id="ARBA00022603"/>
    </source>
</evidence>
<gene>
    <name evidence="3" type="ORF">NCTC10684_02120</name>
</gene>
<dbReference type="EMBL" id="UFSM01000001">
    <property type="protein sequence ID" value="SUU88889.1"/>
    <property type="molecule type" value="Genomic_DNA"/>
</dbReference>
<dbReference type="PANTHER" id="PTHR12049">
    <property type="entry name" value="PROTEIN ARGININE METHYLTRANSFERASE NDUFAF7, MITOCHONDRIAL"/>
    <property type="match status" value="1"/>
</dbReference>
<accession>A0A380WIR8</accession>
<keyword evidence="2" id="KW-0808">Transferase</keyword>
<dbReference type="SUPFAM" id="SSF53335">
    <property type="entry name" value="S-adenosyl-L-methionine-dependent methyltransferases"/>
    <property type="match status" value="1"/>
</dbReference>
<dbReference type="RefSeq" id="WP_115733713.1">
    <property type="nucleotide sequence ID" value="NZ_BAAAVY010000019.1"/>
</dbReference>
<dbReference type="InterPro" id="IPR003788">
    <property type="entry name" value="NDUFAF7"/>
</dbReference>
<dbReference type="GO" id="GO:0035243">
    <property type="term" value="F:protein-arginine omega-N symmetric methyltransferase activity"/>
    <property type="evidence" value="ECO:0007669"/>
    <property type="project" value="TreeGrafter"/>
</dbReference>
<proteinExistence type="predicted"/>